<evidence type="ECO:0000313" key="4">
    <source>
        <dbReference type="Proteomes" id="UP000199207"/>
    </source>
</evidence>
<organism evidence="3 4">
    <name type="scientific">Streptomyces aidingensis</name>
    <dbReference type="NCBI Taxonomy" id="910347"/>
    <lineage>
        <taxon>Bacteria</taxon>
        <taxon>Bacillati</taxon>
        <taxon>Actinomycetota</taxon>
        <taxon>Actinomycetes</taxon>
        <taxon>Kitasatosporales</taxon>
        <taxon>Streptomycetaceae</taxon>
        <taxon>Streptomyces</taxon>
    </lineage>
</organism>
<sequence>MSNPVRRAIAALPIPPEWEWRVELRPRRRTLSIEVDEDGGVLFAVPTDADPEHVASAVRARLPRLADEVARRRARPAQPVKELIGGTGFDYLGRRYRLRLVDTGASEAVRLWRGRLELPRPTHPAHGGRQLIEWYEQRGSRWLAARLPSLTSRLGLRPVPVAARDLGDRWGACSPAGAVTVHWAVLQLPVALIDYVLVHELTHLKVPGHGAVFRRHLRLAMPDADTRAAEFVMREPSLWRGAVARPEQYRTRAGRTADARPPRGRRRATGSAAALT</sequence>
<dbReference type="Gene3D" id="3.30.2010.10">
    <property type="entry name" value="Metalloproteases ('zincins'), catalytic domain"/>
    <property type="match status" value="1"/>
</dbReference>
<evidence type="ECO:0000256" key="1">
    <source>
        <dbReference type="SAM" id="MobiDB-lite"/>
    </source>
</evidence>
<name>A0A1I1Q187_9ACTN</name>
<dbReference type="AlphaFoldDB" id="A0A1I1Q187"/>
<accession>A0A1I1Q187</accession>
<feature type="compositionally biased region" description="Basic and acidic residues" evidence="1">
    <location>
        <begin position="249"/>
        <end position="261"/>
    </location>
</feature>
<dbReference type="OrthoDB" id="9811177at2"/>
<evidence type="ECO:0000313" key="3">
    <source>
        <dbReference type="EMBL" id="SFD15906.1"/>
    </source>
</evidence>
<reference evidence="3 4" key="1">
    <citation type="submission" date="2016-10" db="EMBL/GenBank/DDBJ databases">
        <authorList>
            <person name="de Groot N.N."/>
        </authorList>
    </citation>
    <scope>NUCLEOTIDE SEQUENCE [LARGE SCALE GENOMIC DNA]</scope>
    <source>
        <strain evidence="3 4">CGMCC 4.5739</strain>
    </source>
</reference>
<dbReference type="InterPro" id="IPR053136">
    <property type="entry name" value="UTP_pyrophosphatase-like"/>
</dbReference>
<dbReference type="EMBL" id="FOLM01000010">
    <property type="protein sequence ID" value="SFD15906.1"/>
    <property type="molecule type" value="Genomic_DNA"/>
</dbReference>
<dbReference type="Proteomes" id="UP000199207">
    <property type="component" value="Unassembled WGS sequence"/>
</dbReference>
<dbReference type="STRING" id="910347.SAMN05421773_110213"/>
<dbReference type="PANTHER" id="PTHR30399:SF1">
    <property type="entry name" value="UTP PYROPHOSPHATASE"/>
    <property type="match status" value="1"/>
</dbReference>
<dbReference type="PANTHER" id="PTHR30399">
    <property type="entry name" value="UNCHARACTERIZED PROTEIN YGJP"/>
    <property type="match status" value="1"/>
</dbReference>
<dbReference type="RefSeq" id="WP_093840032.1">
    <property type="nucleotide sequence ID" value="NZ_FOLM01000010.1"/>
</dbReference>
<protein>
    <recommendedName>
        <fullName evidence="2">YgjP-like metallopeptidase domain-containing protein</fullName>
    </recommendedName>
</protein>
<dbReference type="Pfam" id="PF01863">
    <property type="entry name" value="YgjP-like"/>
    <property type="match status" value="1"/>
</dbReference>
<dbReference type="CDD" id="cd07344">
    <property type="entry name" value="M48_yhfN_like"/>
    <property type="match status" value="1"/>
</dbReference>
<evidence type="ECO:0000259" key="2">
    <source>
        <dbReference type="Pfam" id="PF01863"/>
    </source>
</evidence>
<feature type="domain" description="YgjP-like metallopeptidase" evidence="2">
    <location>
        <begin position="29"/>
        <end position="229"/>
    </location>
</feature>
<gene>
    <name evidence="3" type="ORF">SAMN05421773_110213</name>
</gene>
<feature type="region of interest" description="Disordered" evidence="1">
    <location>
        <begin position="249"/>
        <end position="276"/>
    </location>
</feature>
<dbReference type="InterPro" id="IPR002725">
    <property type="entry name" value="YgjP-like_metallopeptidase"/>
</dbReference>
<keyword evidence="4" id="KW-1185">Reference proteome</keyword>
<proteinExistence type="predicted"/>